<dbReference type="CDD" id="cd13128">
    <property type="entry name" value="MATE_Wzx_like"/>
    <property type="match status" value="1"/>
</dbReference>
<feature type="transmembrane region" description="Helical" evidence="5">
    <location>
        <begin position="49"/>
        <end position="67"/>
    </location>
</feature>
<feature type="transmembrane region" description="Helical" evidence="5">
    <location>
        <begin position="394"/>
        <end position="412"/>
    </location>
</feature>
<evidence type="ECO:0000256" key="2">
    <source>
        <dbReference type="ARBA" id="ARBA00022692"/>
    </source>
</evidence>
<evidence type="ECO:0000256" key="4">
    <source>
        <dbReference type="ARBA" id="ARBA00023136"/>
    </source>
</evidence>
<evidence type="ECO:0000313" key="7">
    <source>
        <dbReference type="Proteomes" id="UP001258315"/>
    </source>
</evidence>
<organism evidence="6 7">
    <name type="scientific">Mucilaginibacter terrae</name>
    <dbReference type="NCBI Taxonomy" id="1955052"/>
    <lineage>
        <taxon>Bacteria</taxon>
        <taxon>Pseudomonadati</taxon>
        <taxon>Bacteroidota</taxon>
        <taxon>Sphingobacteriia</taxon>
        <taxon>Sphingobacteriales</taxon>
        <taxon>Sphingobacteriaceae</taxon>
        <taxon>Mucilaginibacter</taxon>
    </lineage>
</organism>
<dbReference type="InterPro" id="IPR002797">
    <property type="entry name" value="Polysacc_synth"/>
</dbReference>
<sequence>MHSEDHNQTKNLFKNILSVGLVQIANYLLPLISIPIIVRIIGPHNFGTINYYVAFTAYFLLFINYGFDYTGTRFLAVDKDNIERRNEHFSKILYAKLFLFLCSALIFFICITFVSKTNDEYRVAVFTFLLAISNVLSPNWFYQGMQDLTKVAIFNLCTKVIYTLAILIIVKHQSDYILQPLALSVTQIIISVISFVLVINKYKIKLQPVKLAAILNLLWIDRLIFFTLLSSNLYTDTNIVILGLYETKENIGYFSAAWKFIFIFLMVISFPISQAFFPYIAESFSKNVTKGIEQVRRVLPMIVYFTILGSVAIYFLADILIISFYGEKFAPAVYVFKVLTLVPVLSYINTMLGLQTMVNLKMDKAYFRIILLGGIFSVVFNLIVIKFYGYKGGAWSWVFTEIVIALIMHFYLKSKGYNLFDIKLYSISNVLEEIKLLVKKFTHKSDSLKKI</sequence>
<dbReference type="EMBL" id="JAVLVU010000001">
    <property type="protein sequence ID" value="MDT3401767.1"/>
    <property type="molecule type" value="Genomic_DNA"/>
</dbReference>
<proteinExistence type="predicted"/>
<keyword evidence="2 5" id="KW-0812">Transmembrane</keyword>
<dbReference type="Proteomes" id="UP001258315">
    <property type="component" value="Unassembled WGS sequence"/>
</dbReference>
<dbReference type="PANTHER" id="PTHR43424">
    <property type="entry name" value="LOCUS PUTATIVE PROTEIN 1-RELATED"/>
    <property type="match status" value="1"/>
</dbReference>
<comment type="caution">
    <text evidence="6">The sequence shown here is derived from an EMBL/GenBank/DDBJ whole genome shotgun (WGS) entry which is preliminary data.</text>
</comment>
<reference evidence="7" key="1">
    <citation type="submission" date="2023-07" db="EMBL/GenBank/DDBJ databases">
        <title>Functional and genomic diversity of the sorghum phyllosphere microbiome.</title>
        <authorList>
            <person name="Shade A."/>
        </authorList>
    </citation>
    <scope>NUCLEOTIDE SEQUENCE [LARGE SCALE GENOMIC DNA]</scope>
    <source>
        <strain evidence="7">SORGH_AS_0422</strain>
    </source>
</reference>
<keyword evidence="7" id="KW-1185">Reference proteome</keyword>
<evidence type="ECO:0000256" key="5">
    <source>
        <dbReference type="SAM" id="Phobius"/>
    </source>
</evidence>
<keyword evidence="3 5" id="KW-1133">Transmembrane helix</keyword>
<comment type="subcellular location">
    <subcellularLocation>
        <location evidence="1">Membrane</location>
        <topology evidence="1">Multi-pass membrane protein</topology>
    </subcellularLocation>
</comment>
<dbReference type="InterPro" id="IPR052556">
    <property type="entry name" value="PolySynth_Transporter"/>
</dbReference>
<feature type="transmembrane region" description="Helical" evidence="5">
    <location>
        <begin position="153"/>
        <end position="170"/>
    </location>
</feature>
<gene>
    <name evidence="6" type="ORF">QE417_000839</name>
</gene>
<dbReference type="PANTHER" id="PTHR43424:SF1">
    <property type="entry name" value="LOCUS PUTATIVE PROTEIN 1-RELATED"/>
    <property type="match status" value="1"/>
</dbReference>
<feature type="transmembrane region" description="Helical" evidence="5">
    <location>
        <begin position="176"/>
        <end position="199"/>
    </location>
</feature>
<evidence type="ECO:0000313" key="6">
    <source>
        <dbReference type="EMBL" id="MDT3401767.1"/>
    </source>
</evidence>
<feature type="transmembrane region" description="Helical" evidence="5">
    <location>
        <begin position="93"/>
        <end position="115"/>
    </location>
</feature>
<feature type="transmembrane region" description="Helical" evidence="5">
    <location>
        <begin position="251"/>
        <end position="281"/>
    </location>
</feature>
<evidence type="ECO:0000256" key="3">
    <source>
        <dbReference type="ARBA" id="ARBA00022989"/>
    </source>
</evidence>
<accession>A0ABU3GS33</accession>
<feature type="transmembrane region" description="Helical" evidence="5">
    <location>
        <begin position="121"/>
        <end position="141"/>
    </location>
</feature>
<protein>
    <submittedName>
        <fullName evidence="6">O-antigen/teichoic acid export membrane protein</fullName>
    </submittedName>
</protein>
<name>A0ABU3GS33_9SPHI</name>
<feature type="transmembrane region" description="Helical" evidence="5">
    <location>
        <begin position="12"/>
        <end position="37"/>
    </location>
</feature>
<evidence type="ECO:0000256" key="1">
    <source>
        <dbReference type="ARBA" id="ARBA00004141"/>
    </source>
</evidence>
<keyword evidence="4 5" id="KW-0472">Membrane</keyword>
<dbReference type="RefSeq" id="WP_311947707.1">
    <property type="nucleotide sequence ID" value="NZ_JAVLVU010000001.1"/>
</dbReference>
<feature type="transmembrane region" description="Helical" evidence="5">
    <location>
        <begin position="302"/>
        <end position="326"/>
    </location>
</feature>
<dbReference type="Pfam" id="PF01943">
    <property type="entry name" value="Polysacc_synt"/>
    <property type="match status" value="1"/>
</dbReference>
<feature type="transmembrane region" description="Helical" evidence="5">
    <location>
        <begin position="366"/>
        <end position="388"/>
    </location>
</feature>
<feature type="transmembrane region" description="Helical" evidence="5">
    <location>
        <begin position="332"/>
        <end position="354"/>
    </location>
</feature>